<protein>
    <submittedName>
        <fullName evidence="8">G-protein coupled receptors family 1 profile domain-containing protein</fullName>
    </submittedName>
</protein>
<reference evidence="8" key="1">
    <citation type="submission" date="2022-11" db="UniProtKB">
        <authorList>
            <consortium name="WormBaseParasite"/>
        </authorList>
    </citation>
    <scope>IDENTIFICATION</scope>
</reference>
<dbReference type="CDD" id="cd00637">
    <property type="entry name" value="7tm_classA_rhodopsin-like"/>
    <property type="match status" value="1"/>
</dbReference>
<evidence type="ECO:0000256" key="1">
    <source>
        <dbReference type="ARBA" id="ARBA00004370"/>
    </source>
</evidence>
<dbReference type="PANTHER" id="PTHR21643">
    <property type="entry name" value="G-PROTEIN COUPLED RECEPTORS FAMILY 1 PROFILE DOMAIN-CONTAINING PROTEIN-RELATED"/>
    <property type="match status" value="1"/>
</dbReference>
<feature type="transmembrane region" description="Helical" evidence="5">
    <location>
        <begin position="146"/>
        <end position="170"/>
    </location>
</feature>
<organism evidence="7 8">
    <name type="scientific">Parascaris univalens</name>
    <name type="common">Nematode worm</name>
    <dbReference type="NCBI Taxonomy" id="6257"/>
    <lineage>
        <taxon>Eukaryota</taxon>
        <taxon>Metazoa</taxon>
        <taxon>Ecdysozoa</taxon>
        <taxon>Nematoda</taxon>
        <taxon>Chromadorea</taxon>
        <taxon>Rhabditida</taxon>
        <taxon>Spirurina</taxon>
        <taxon>Ascaridomorpha</taxon>
        <taxon>Ascaridoidea</taxon>
        <taxon>Ascarididae</taxon>
        <taxon>Parascaris</taxon>
    </lineage>
</organism>
<evidence type="ECO:0000256" key="4">
    <source>
        <dbReference type="ARBA" id="ARBA00023136"/>
    </source>
</evidence>
<keyword evidence="4 5" id="KW-0472">Membrane</keyword>
<keyword evidence="7" id="KW-1185">Reference proteome</keyword>
<dbReference type="WBParaSite" id="PgR015_g069_t01">
    <property type="protein sequence ID" value="PgR015_g069_t01"/>
    <property type="gene ID" value="PgR015_g069"/>
</dbReference>
<feature type="domain" description="G-protein coupled receptors family 1 profile" evidence="6">
    <location>
        <begin position="44"/>
        <end position="311"/>
    </location>
</feature>
<evidence type="ECO:0000256" key="3">
    <source>
        <dbReference type="ARBA" id="ARBA00022989"/>
    </source>
</evidence>
<dbReference type="Pfam" id="PF00001">
    <property type="entry name" value="7tm_1"/>
    <property type="match status" value="1"/>
</dbReference>
<keyword evidence="3 5" id="KW-1133">Transmembrane helix</keyword>
<evidence type="ECO:0000256" key="5">
    <source>
        <dbReference type="SAM" id="Phobius"/>
    </source>
</evidence>
<evidence type="ECO:0000256" key="2">
    <source>
        <dbReference type="ARBA" id="ARBA00022692"/>
    </source>
</evidence>
<sequence length="345" mass="39737">VMNDSEPAKQCYETENGLGEVEVMRFKESIVMSLLAMCCCSSFLQVYVCTVAINQIRRRASERCMHIFLLNMTAADLLLTGIGYPMEFLQDVYDLGFSYYVNVLMHFLLWLGTAVSGLSLVLLNLDKLVFFKFPLNYSKRITRGKAICLAICTWICSALFIYTAFVTHAFECRYNCQTLTTPTGSRYGPLIYLLFTCCVSVFPAISSLSVALYLLRVVSTHRKQIAEEQSLYPIPGRVRRENAVLARMRTFYFIFISTIFTFLTLIPYRTLTIYRTIIQADTEIRSCLAVLISIVAYYSMDLNSVLNPLITVTVLPPYRFRFFELLMSLRFKRRNDETYKFSTDI</sequence>
<accession>A0A915ATI7</accession>
<comment type="subcellular location">
    <subcellularLocation>
        <location evidence="1">Membrane</location>
    </subcellularLocation>
</comment>
<dbReference type="PANTHER" id="PTHR21643:SF6">
    <property type="entry name" value="G-PROTEIN COUPLED RECEPTORS FAMILY 1 PROFILE DOMAIN-CONTAINING PROTEIN"/>
    <property type="match status" value="1"/>
</dbReference>
<feature type="transmembrane region" description="Helical" evidence="5">
    <location>
        <begin position="250"/>
        <end position="268"/>
    </location>
</feature>
<feature type="transmembrane region" description="Helical" evidence="5">
    <location>
        <begin position="190"/>
        <end position="215"/>
    </location>
</feature>
<dbReference type="AlphaFoldDB" id="A0A915ATI7"/>
<dbReference type="Gene3D" id="1.20.1070.10">
    <property type="entry name" value="Rhodopsin 7-helix transmembrane proteins"/>
    <property type="match status" value="1"/>
</dbReference>
<name>A0A915ATI7_PARUN</name>
<dbReference type="SUPFAM" id="SSF81321">
    <property type="entry name" value="Family A G protein-coupled receptor-like"/>
    <property type="match status" value="1"/>
</dbReference>
<dbReference type="PROSITE" id="PS50262">
    <property type="entry name" value="G_PROTEIN_RECEP_F1_2"/>
    <property type="match status" value="1"/>
</dbReference>
<dbReference type="InterPro" id="IPR039952">
    <property type="entry name" value="Aex-2"/>
</dbReference>
<evidence type="ECO:0000313" key="8">
    <source>
        <dbReference type="WBParaSite" id="PgR015_g069_t01"/>
    </source>
</evidence>
<dbReference type="GO" id="GO:0008188">
    <property type="term" value="F:neuropeptide receptor activity"/>
    <property type="evidence" value="ECO:0007669"/>
    <property type="project" value="InterPro"/>
</dbReference>
<proteinExistence type="predicted"/>
<feature type="transmembrane region" description="Helical" evidence="5">
    <location>
        <begin position="104"/>
        <end position="125"/>
    </location>
</feature>
<dbReference type="GO" id="GO:0016020">
    <property type="term" value="C:membrane"/>
    <property type="evidence" value="ECO:0007669"/>
    <property type="project" value="UniProtKB-SubCell"/>
</dbReference>
<keyword evidence="2 5" id="KW-0812">Transmembrane</keyword>
<feature type="transmembrane region" description="Helical" evidence="5">
    <location>
        <begin position="30"/>
        <end position="53"/>
    </location>
</feature>
<evidence type="ECO:0000313" key="7">
    <source>
        <dbReference type="Proteomes" id="UP000887569"/>
    </source>
</evidence>
<dbReference type="Proteomes" id="UP000887569">
    <property type="component" value="Unplaced"/>
</dbReference>
<feature type="transmembrane region" description="Helical" evidence="5">
    <location>
        <begin position="65"/>
        <end position="84"/>
    </location>
</feature>
<evidence type="ECO:0000259" key="6">
    <source>
        <dbReference type="PROSITE" id="PS50262"/>
    </source>
</evidence>
<dbReference type="InterPro" id="IPR017452">
    <property type="entry name" value="GPCR_Rhodpsn_7TM"/>
</dbReference>
<dbReference type="InterPro" id="IPR000276">
    <property type="entry name" value="GPCR_Rhodpsn"/>
</dbReference>